<evidence type="ECO:0000313" key="2">
    <source>
        <dbReference type="Proteomes" id="UP000736335"/>
    </source>
</evidence>
<protein>
    <submittedName>
        <fullName evidence="1">Uncharacterized protein</fullName>
    </submittedName>
</protein>
<dbReference type="OrthoDB" id="440424at2759"/>
<reference evidence="1" key="2">
    <citation type="submission" date="2020-11" db="EMBL/GenBank/DDBJ databases">
        <authorList>
            <consortium name="DOE Joint Genome Institute"/>
            <person name="Kuo A."/>
            <person name="Miyauchi S."/>
            <person name="Kiss E."/>
            <person name="Drula E."/>
            <person name="Kohler A."/>
            <person name="Sanchez-Garcia M."/>
            <person name="Andreopoulos B."/>
            <person name="Barry K.W."/>
            <person name="Bonito G."/>
            <person name="Buee M."/>
            <person name="Carver A."/>
            <person name="Chen C."/>
            <person name="Cichocki N."/>
            <person name="Clum A."/>
            <person name="Culley D."/>
            <person name="Crous P.W."/>
            <person name="Fauchery L."/>
            <person name="Girlanda M."/>
            <person name="Hayes R."/>
            <person name="Keri Z."/>
            <person name="Labutti K."/>
            <person name="Lipzen A."/>
            <person name="Lombard V."/>
            <person name="Magnuson J."/>
            <person name="Maillard F."/>
            <person name="Morin E."/>
            <person name="Murat C."/>
            <person name="Nolan M."/>
            <person name="Ohm R."/>
            <person name="Pangilinan J."/>
            <person name="Pereira M."/>
            <person name="Perotto S."/>
            <person name="Peter M."/>
            <person name="Riley R."/>
            <person name="Sitrit Y."/>
            <person name="Stielow B."/>
            <person name="Szollosi G."/>
            <person name="Zifcakova L."/>
            <person name="Stursova M."/>
            <person name="Spatafora J.W."/>
            <person name="Tedersoo L."/>
            <person name="Vaario L.-M."/>
            <person name="Yamada A."/>
            <person name="Yan M."/>
            <person name="Wang P."/>
            <person name="Xu J."/>
            <person name="Bruns T."/>
            <person name="Baldrian P."/>
            <person name="Vilgalys R."/>
            <person name="Henrissat B."/>
            <person name="Grigoriev I.V."/>
            <person name="Hibbett D."/>
            <person name="Nagy L.G."/>
            <person name="Martin F.M."/>
        </authorList>
    </citation>
    <scope>NUCLEOTIDE SEQUENCE</scope>
    <source>
        <strain evidence="1">UH-Tt-Lm1</strain>
    </source>
</reference>
<reference evidence="1" key="1">
    <citation type="journal article" date="2020" name="Nat. Commun.">
        <title>Large-scale genome sequencing of mycorrhizal fungi provides insights into the early evolution of symbiotic traits.</title>
        <authorList>
            <person name="Miyauchi S."/>
            <person name="Kiss E."/>
            <person name="Kuo A."/>
            <person name="Drula E."/>
            <person name="Kohler A."/>
            <person name="Sanchez-Garcia M."/>
            <person name="Morin E."/>
            <person name="Andreopoulos B."/>
            <person name="Barry K.W."/>
            <person name="Bonito G."/>
            <person name="Buee M."/>
            <person name="Carver A."/>
            <person name="Chen C."/>
            <person name="Cichocki N."/>
            <person name="Clum A."/>
            <person name="Culley D."/>
            <person name="Crous P.W."/>
            <person name="Fauchery L."/>
            <person name="Girlanda M."/>
            <person name="Hayes R.D."/>
            <person name="Keri Z."/>
            <person name="LaButti K."/>
            <person name="Lipzen A."/>
            <person name="Lombard V."/>
            <person name="Magnuson J."/>
            <person name="Maillard F."/>
            <person name="Murat C."/>
            <person name="Nolan M."/>
            <person name="Ohm R.A."/>
            <person name="Pangilinan J."/>
            <person name="Pereira M.F."/>
            <person name="Perotto S."/>
            <person name="Peter M."/>
            <person name="Pfister S."/>
            <person name="Riley R."/>
            <person name="Sitrit Y."/>
            <person name="Stielow J.B."/>
            <person name="Szollosi G."/>
            <person name="Zifcakova L."/>
            <person name="Stursova M."/>
            <person name="Spatafora J.W."/>
            <person name="Tedersoo L."/>
            <person name="Vaario L.M."/>
            <person name="Yamada A."/>
            <person name="Yan M."/>
            <person name="Wang P."/>
            <person name="Xu J."/>
            <person name="Bruns T."/>
            <person name="Baldrian P."/>
            <person name="Vilgalys R."/>
            <person name="Dunand C."/>
            <person name="Henrissat B."/>
            <person name="Grigoriev I.V."/>
            <person name="Hibbett D."/>
            <person name="Nagy L.G."/>
            <person name="Martin F.M."/>
        </authorList>
    </citation>
    <scope>NUCLEOTIDE SEQUENCE</scope>
    <source>
        <strain evidence="1">UH-Tt-Lm1</strain>
    </source>
</reference>
<sequence length="280" mass="30890">MELPSWGSILAAANEAVKSAGDGLSTIASEFDVNEVVKAAGESFSTVSSEFDVNKVFKTAGESFTTITSAFDVKRRVEELESTIQDIVAASSEIRGHMAELTQKGLTLDNISDELEGIFNEILVYLEETFPPPDQAPSHKERLKMTATILDKVEQAILDFGRKHGMSEDRLERVRKTFSSSKPHIEKLVVLTGDLAEQHPVLSKVLISAAVAMLLSKLDIPRRILGLIGFGPRGPIKGMQLRSFAAWAQRRFWGATVEKDSWFSILQKAGMKENLWPQVS</sequence>
<keyword evidence="2" id="KW-1185">Reference proteome</keyword>
<name>A0A9P6HBC7_9AGAM</name>
<dbReference type="AlphaFoldDB" id="A0A9P6HBC7"/>
<dbReference type="EMBL" id="WIUZ02000011">
    <property type="protein sequence ID" value="KAF9783038.1"/>
    <property type="molecule type" value="Genomic_DNA"/>
</dbReference>
<gene>
    <name evidence="1" type="ORF">BJ322DRAFT_1009432</name>
</gene>
<comment type="caution">
    <text evidence="1">The sequence shown here is derived from an EMBL/GenBank/DDBJ whole genome shotgun (WGS) entry which is preliminary data.</text>
</comment>
<dbReference type="InterPro" id="IPR038213">
    <property type="entry name" value="IFI6/IFI27-like_sf"/>
</dbReference>
<proteinExistence type="predicted"/>
<dbReference type="Gene3D" id="6.10.110.10">
    <property type="match status" value="1"/>
</dbReference>
<evidence type="ECO:0000313" key="1">
    <source>
        <dbReference type="EMBL" id="KAF9783038.1"/>
    </source>
</evidence>
<organism evidence="1 2">
    <name type="scientific">Thelephora terrestris</name>
    <dbReference type="NCBI Taxonomy" id="56493"/>
    <lineage>
        <taxon>Eukaryota</taxon>
        <taxon>Fungi</taxon>
        <taxon>Dikarya</taxon>
        <taxon>Basidiomycota</taxon>
        <taxon>Agaricomycotina</taxon>
        <taxon>Agaricomycetes</taxon>
        <taxon>Thelephorales</taxon>
        <taxon>Thelephoraceae</taxon>
        <taxon>Thelephora</taxon>
    </lineage>
</organism>
<accession>A0A9P6HBC7</accession>
<dbReference type="Proteomes" id="UP000736335">
    <property type="component" value="Unassembled WGS sequence"/>
</dbReference>